<reference evidence="13 14" key="1">
    <citation type="journal article" date="2016" name="Nat. Commun.">
        <title>Thousands of microbial genomes shed light on interconnected biogeochemical processes in an aquifer system.</title>
        <authorList>
            <person name="Anantharaman K."/>
            <person name="Brown C.T."/>
            <person name="Hug L.A."/>
            <person name="Sharon I."/>
            <person name="Castelle C.J."/>
            <person name="Probst A.J."/>
            <person name="Thomas B.C."/>
            <person name="Singh A."/>
            <person name="Wilkins M.J."/>
            <person name="Karaoz U."/>
            <person name="Brodie E.L."/>
            <person name="Williams K.H."/>
            <person name="Hubbard S.S."/>
            <person name="Banfield J.F."/>
        </authorList>
    </citation>
    <scope>NUCLEOTIDE SEQUENCE [LARGE SCALE GENOMIC DNA]</scope>
</reference>
<organism evidence="13 14">
    <name type="scientific">Candidatus Lloydbacteria bacterium RIFCSPLOWO2_01_FULL_50_20</name>
    <dbReference type="NCBI Taxonomy" id="1798665"/>
    <lineage>
        <taxon>Bacteria</taxon>
        <taxon>Candidatus Lloydiibacteriota</taxon>
    </lineage>
</organism>
<dbReference type="InterPro" id="IPR023380">
    <property type="entry name" value="DsbB-like_sf"/>
</dbReference>
<evidence type="ECO:0000313" key="14">
    <source>
        <dbReference type="Proteomes" id="UP000178534"/>
    </source>
</evidence>
<dbReference type="GO" id="GO:0006457">
    <property type="term" value="P:protein folding"/>
    <property type="evidence" value="ECO:0007669"/>
    <property type="project" value="InterPro"/>
</dbReference>
<dbReference type="Pfam" id="PF02600">
    <property type="entry name" value="DsbB"/>
    <property type="match status" value="1"/>
</dbReference>
<evidence type="ECO:0000313" key="13">
    <source>
        <dbReference type="EMBL" id="OGZ13627.1"/>
    </source>
</evidence>
<dbReference type="SUPFAM" id="SSF158442">
    <property type="entry name" value="DsbB-like"/>
    <property type="match status" value="1"/>
</dbReference>
<keyword evidence="9" id="KW-1015">Disulfide bond</keyword>
<evidence type="ECO:0000256" key="2">
    <source>
        <dbReference type="ARBA" id="ARBA00007602"/>
    </source>
</evidence>
<evidence type="ECO:0000256" key="1">
    <source>
        <dbReference type="ARBA" id="ARBA00004141"/>
    </source>
</evidence>
<dbReference type="PANTHER" id="PTHR43469">
    <property type="entry name" value="DISULFIDE FORMATION PROTEIN-RELATED"/>
    <property type="match status" value="1"/>
</dbReference>
<dbReference type="InterPro" id="IPR012187">
    <property type="entry name" value="Disulphide_bond_form_BdbC"/>
</dbReference>
<evidence type="ECO:0000256" key="10">
    <source>
        <dbReference type="ARBA" id="ARBA00023186"/>
    </source>
</evidence>
<dbReference type="Proteomes" id="UP000178534">
    <property type="component" value="Unassembled WGS sequence"/>
</dbReference>
<accession>A0A1G2DIY6</accession>
<evidence type="ECO:0000256" key="9">
    <source>
        <dbReference type="ARBA" id="ARBA00023157"/>
    </source>
</evidence>
<proteinExistence type="inferred from homology"/>
<name>A0A1G2DIY6_9BACT</name>
<dbReference type="InterPro" id="IPR003752">
    <property type="entry name" value="DiS_bond_form_DsbB/BdbC"/>
</dbReference>
<keyword evidence="7" id="KW-0560">Oxidoreductase</keyword>
<evidence type="ECO:0000256" key="8">
    <source>
        <dbReference type="ARBA" id="ARBA00023136"/>
    </source>
</evidence>
<sequence length="146" mass="16270">MIGWLGERAVAIGFLISAGATIGSLIYSEVVGYPACILCWIQRLFMYPQMFLFGLAIWRKERMVVPYMFLLSLLGAAVALYQWGKDMLLVYSNTTAPCPAVAGLPSCDKIYVLEMGYITIPMIALNAFLLLLVVMWAGNRYAKNIQ</sequence>
<evidence type="ECO:0000256" key="7">
    <source>
        <dbReference type="ARBA" id="ARBA00023002"/>
    </source>
</evidence>
<evidence type="ECO:0008006" key="15">
    <source>
        <dbReference type="Google" id="ProtNLM"/>
    </source>
</evidence>
<keyword evidence="3" id="KW-0813">Transport</keyword>
<comment type="caution">
    <text evidence="13">The sequence shown here is derived from an EMBL/GenBank/DDBJ whole genome shotgun (WGS) entry which is preliminary data.</text>
</comment>
<dbReference type="AlphaFoldDB" id="A0A1G2DIY6"/>
<feature type="transmembrane region" description="Helical" evidence="12">
    <location>
        <begin position="65"/>
        <end position="84"/>
    </location>
</feature>
<keyword evidence="10" id="KW-0143">Chaperone</keyword>
<keyword evidence="5" id="KW-0249">Electron transport</keyword>
<feature type="transmembrane region" description="Helical" evidence="12">
    <location>
        <begin position="9"/>
        <end position="28"/>
    </location>
</feature>
<dbReference type="GO" id="GO:0015035">
    <property type="term" value="F:protein-disulfide reductase activity"/>
    <property type="evidence" value="ECO:0007669"/>
    <property type="project" value="InterPro"/>
</dbReference>
<comment type="similarity">
    <text evidence="2">Belongs to the DsbB family. BdbC subfamily.</text>
</comment>
<evidence type="ECO:0000256" key="11">
    <source>
        <dbReference type="ARBA" id="ARBA00023284"/>
    </source>
</evidence>
<keyword evidence="4 12" id="KW-0812">Transmembrane</keyword>
<comment type="subcellular location">
    <subcellularLocation>
        <location evidence="1">Membrane</location>
        <topology evidence="1">Multi-pass membrane protein</topology>
    </subcellularLocation>
</comment>
<feature type="transmembrane region" description="Helical" evidence="12">
    <location>
        <begin position="115"/>
        <end position="137"/>
    </location>
</feature>
<keyword evidence="8 12" id="KW-0472">Membrane</keyword>
<dbReference type="EMBL" id="MHLP01000006">
    <property type="protein sequence ID" value="OGZ13627.1"/>
    <property type="molecule type" value="Genomic_DNA"/>
</dbReference>
<protein>
    <recommendedName>
        <fullName evidence="15">Disulfide bond formation protein DsbB</fullName>
    </recommendedName>
</protein>
<evidence type="ECO:0000256" key="5">
    <source>
        <dbReference type="ARBA" id="ARBA00022982"/>
    </source>
</evidence>
<keyword evidence="11" id="KW-0676">Redox-active center</keyword>
<evidence type="ECO:0000256" key="12">
    <source>
        <dbReference type="SAM" id="Phobius"/>
    </source>
</evidence>
<dbReference type="Gene3D" id="1.20.1550.10">
    <property type="entry name" value="DsbB-like"/>
    <property type="match status" value="1"/>
</dbReference>
<evidence type="ECO:0000256" key="6">
    <source>
        <dbReference type="ARBA" id="ARBA00022989"/>
    </source>
</evidence>
<dbReference type="STRING" id="1798665.A2942_04565"/>
<dbReference type="PANTHER" id="PTHR43469:SF1">
    <property type="entry name" value="SPBETA PROPHAGE-DERIVED DISULFIDE BOND FORMATION PROTEIN B"/>
    <property type="match status" value="1"/>
</dbReference>
<evidence type="ECO:0000256" key="3">
    <source>
        <dbReference type="ARBA" id="ARBA00022448"/>
    </source>
</evidence>
<keyword evidence="6 12" id="KW-1133">Transmembrane helix</keyword>
<dbReference type="GO" id="GO:0016020">
    <property type="term" value="C:membrane"/>
    <property type="evidence" value="ECO:0007669"/>
    <property type="project" value="UniProtKB-SubCell"/>
</dbReference>
<evidence type="ECO:0000256" key="4">
    <source>
        <dbReference type="ARBA" id="ARBA00022692"/>
    </source>
</evidence>
<gene>
    <name evidence="13" type="ORF">A2942_04565</name>
</gene>